<reference evidence="2" key="1">
    <citation type="submission" date="2024-06" db="UniProtKB">
        <authorList>
            <consortium name="RefSeq"/>
        </authorList>
    </citation>
    <scope>NUCLEOTIDE SEQUENCE [LARGE SCALE GENOMIC DNA]</scope>
</reference>
<protein>
    <submittedName>
        <fullName evidence="3 4">Coiled-coil domain-containing protein 157 isoform X1</fullName>
    </submittedName>
</protein>
<evidence type="ECO:0000256" key="1">
    <source>
        <dbReference type="SAM" id="Coils"/>
    </source>
</evidence>
<dbReference type="CTD" id="550631"/>
<proteinExistence type="predicted"/>
<dbReference type="InterPro" id="IPR029681">
    <property type="entry name" value="CCDC157"/>
</dbReference>
<gene>
    <name evidence="3 4" type="primary">CCDC157</name>
</gene>
<dbReference type="AlphaFoldDB" id="A0A6P7Z9B0"/>
<dbReference type="OrthoDB" id="10051906at2759"/>
<dbReference type="PANTHER" id="PTHR43696">
    <property type="entry name" value="COILED-COIL DOMAIN-CONTAINING PROTEIN 157"/>
    <property type="match status" value="1"/>
</dbReference>
<organism evidence="2 3">
    <name type="scientific">Microcaecilia unicolor</name>
    <dbReference type="NCBI Taxonomy" id="1415580"/>
    <lineage>
        <taxon>Eukaryota</taxon>
        <taxon>Metazoa</taxon>
        <taxon>Chordata</taxon>
        <taxon>Craniata</taxon>
        <taxon>Vertebrata</taxon>
        <taxon>Euteleostomi</taxon>
        <taxon>Amphibia</taxon>
        <taxon>Gymnophiona</taxon>
        <taxon>Siphonopidae</taxon>
        <taxon>Microcaecilia</taxon>
    </lineage>
</organism>
<dbReference type="RefSeq" id="XP_030074149.1">
    <property type="nucleotide sequence ID" value="XM_030218289.1"/>
</dbReference>
<reference evidence="3 4" key="2">
    <citation type="submission" date="2025-04" db="UniProtKB">
        <authorList>
            <consortium name="RefSeq"/>
        </authorList>
    </citation>
    <scope>IDENTIFICATION</scope>
</reference>
<evidence type="ECO:0000313" key="2">
    <source>
        <dbReference type="Proteomes" id="UP000515156"/>
    </source>
</evidence>
<keyword evidence="1" id="KW-0175">Coiled coil</keyword>
<evidence type="ECO:0000313" key="3">
    <source>
        <dbReference type="RefSeq" id="XP_030074148.1"/>
    </source>
</evidence>
<dbReference type="PANTHER" id="PTHR43696:SF9">
    <property type="entry name" value="COILED-COIL DOMAIN-CONTAINING PROTEIN 157"/>
    <property type="match status" value="1"/>
</dbReference>
<feature type="coiled-coil region" evidence="1">
    <location>
        <begin position="308"/>
        <end position="542"/>
    </location>
</feature>
<dbReference type="KEGG" id="muo:115479949"/>
<dbReference type="Proteomes" id="UP000515156">
    <property type="component" value="Chromosome 11"/>
</dbReference>
<accession>A0A6P7Z9B0</accession>
<sequence length="721" mass="81716">MAHLLGNRNCIDSLRKDITDLQGAIVDVFSRVGAVRYPSWKFPDKISCDLDLVALLENYDHVEDDPEFSQHSHVLLLELVIDRLLLLLQSFTGYMEILTSKHGIPASRLMGPSMSIGLTVRKYWNSLMKLGSLYQKVSSEKKFNKDDSPTHQPALTMIDGKERIKSSTSQASLSNNCLIRSSQSQHSDQQTTSVSNSRSQCSYYTVSVDTRTVGCQTVESALVPCDSCATAQASLREVSNAIIKACQNQGLPSSLCKFQEVVQEMLGNRILTATEMSYWASEQSKDISRINKQLVELMQLVNPLKAELEASEVEKVKLKSQIEDFIKDIQKEKDEQGRQQMLSKHCLEEIKLENLENMTRWEKAKKELQTRAADLEENVSTLKKELTLQHNAIQDLELTKEKLLDQMRTEMADKCEVVALEDQVRLLTSQLESKNRDLHCSSLALDKERARIENMLRHEASLQAKQKALLQQLDSLDQECEELRISVSDAEEDKTRLEKEIKEIEQQRQQVQAKLHEQQALTKQLQQEKDSLEQATAELCKNISELEVVIQEQKKRETLLVTFPELNIPSEVYFESSGNLAEDMEKQMQANSIRIGILEDENARLRTSLSKLRDSAQQGALKLIPQTQLWPCSGTSSETSQDTEIPRDGARAIHSVAHTGNIHRYETTIRGSASQQSLSNQQKTTLFSDASRNTATCPVKRADSSVTRLYTSLRKERRGWN</sequence>
<dbReference type="GeneID" id="115479949"/>
<name>A0A6P7Z9B0_9AMPH</name>
<dbReference type="RefSeq" id="XP_030074148.1">
    <property type="nucleotide sequence ID" value="XM_030218288.1"/>
</dbReference>
<keyword evidence="2" id="KW-1185">Reference proteome</keyword>
<evidence type="ECO:0000313" key="4">
    <source>
        <dbReference type="RefSeq" id="XP_030074149.1"/>
    </source>
</evidence>